<reference evidence="1" key="1">
    <citation type="submission" date="2018-05" db="EMBL/GenBank/DDBJ databases">
        <authorList>
            <person name="Lanie J.A."/>
            <person name="Ng W.-L."/>
            <person name="Kazmierczak K.M."/>
            <person name="Andrzejewski T.M."/>
            <person name="Davidsen T.M."/>
            <person name="Wayne K.J."/>
            <person name="Tettelin H."/>
            <person name="Glass J.I."/>
            <person name="Rusch D."/>
            <person name="Podicherti R."/>
            <person name="Tsui H.-C.T."/>
            <person name="Winkler M.E."/>
        </authorList>
    </citation>
    <scope>NUCLEOTIDE SEQUENCE</scope>
</reference>
<dbReference type="EMBL" id="UINC01024861">
    <property type="protein sequence ID" value="SVA99353.1"/>
    <property type="molecule type" value="Genomic_DNA"/>
</dbReference>
<sequence>MKFIIAIIFSLMLLPAQEKKDDPTPSAISVYWKTLKPQEKEIFLFSYLTQVYDTHQKMVDDLGYGDVTTWYYDNRAELIYGIFDQVNQSGMREYIGWIDEYYKHEEFAGNSFDDALSFAFRFQQAAGETIWEKYENLKFGKIKPEN</sequence>
<dbReference type="AlphaFoldDB" id="A0A382AEG0"/>
<name>A0A382AEG0_9ZZZZ</name>
<evidence type="ECO:0000313" key="1">
    <source>
        <dbReference type="EMBL" id="SVA99353.1"/>
    </source>
</evidence>
<organism evidence="1">
    <name type="scientific">marine metagenome</name>
    <dbReference type="NCBI Taxonomy" id="408172"/>
    <lineage>
        <taxon>unclassified sequences</taxon>
        <taxon>metagenomes</taxon>
        <taxon>ecological metagenomes</taxon>
    </lineage>
</organism>
<accession>A0A382AEG0</accession>
<gene>
    <name evidence="1" type="ORF">METZ01_LOCUS152207</name>
</gene>
<proteinExistence type="predicted"/>
<protein>
    <submittedName>
        <fullName evidence="1">Uncharacterized protein</fullName>
    </submittedName>
</protein>